<evidence type="ECO:0000256" key="7">
    <source>
        <dbReference type="ARBA" id="ARBA00022723"/>
    </source>
</evidence>
<dbReference type="InterPro" id="IPR008250">
    <property type="entry name" value="ATPase_P-typ_transduc_dom_A_sf"/>
</dbReference>
<dbReference type="SUPFAM" id="SSF81665">
    <property type="entry name" value="Calcium ATPase, transmembrane domain M"/>
    <property type="match status" value="1"/>
</dbReference>
<protein>
    <submittedName>
        <fullName evidence="17">Cadmium-translocating P-type ATPase</fullName>
    </submittedName>
</protein>
<evidence type="ECO:0000256" key="13">
    <source>
        <dbReference type="ARBA" id="ARBA00023065"/>
    </source>
</evidence>
<keyword evidence="5" id="KW-0597">Phosphoprotein</keyword>
<dbReference type="InterPro" id="IPR036163">
    <property type="entry name" value="HMA_dom_sf"/>
</dbReference>
<evidence type="ECO:0000256" key="6">
    <source>
        <dbReference type="ARBA" id="ARBA00022692"/>
    </source>
</evidence>
<dbReference type="GO" id="GO:0043682">
    <property type="term" value="F:P-type divalent copper transporter activity"/>
    <property type="evidence" value="ECO:0007669"/>
    <property type="project" value="TreeGrafter"/>
</dbReference>
<evidence type="ECO:0000256" key="12">
    <source>
        <dbReference type="ARBA" id="ARBA00022989"/>
    </source>
</evidence>
<evidence type="ECO:0000256" key="3">
    <source>
        <dbReference type="ARBA" id="ARBA00022448"/>
    </source>
</evidence>
<evidence type="ECO:0000256" key="4">
    <source>
        <dbReference type="ARBA" id="ARBA00022475"/>
    </source>
</evidence>
<dbReference type="PANTHER" id="PTHR43520">
    <property type="entry name" value="ATP7, ISOFORM B"/>
    <property type="match status" value="1"/>
</dbReference>
<dbReference type="CDD" id="cd00371">
    <property type="entry name" value="HMA"/>
    <property type="match status" value="1"/>
</dbReference>
<dbReference type="InterPro" id="IPR059000">
    <property type="entry name" value="ATPase_P-type_domA"/>
</dbReference>
<dbReference type="NCBIfam" id="TIGR01511">
    <property type="entry name" value="ATPase-IB1_Cu"/>
    <property type="match status" value="1"/>
</dbReference>
<dbReference type="GO" id="GO:0005886">
    <property type="term" value="C:plasma membrane"/>
    <property type="evidence" value="ECO:0007669"/>
    <property type="project" value="UniProtKB-SubCell"/>
</dbReference>
<dbReference type="PANTHER" id="PTHR43520:SF5">
    <property type="entry name" value="CATION-TRANSPORTING P-TYPE ATPASE-RELATED"/>
    <property type="match status" value="1"/>
</dbReference>
<keyword evidence="11" id="KW-1278">Translocase</keyword>
<evidence type="ECO:0000256" key="15">
    <source>
        <dbReference type="RuleBase" id="RU362081"/>
    </source>
</evidence>
<keyword evidence="3" id="KW-0813">Transport</keyword>
<proteinExistence type="inferred from homology"/>
<dbReference type="InterPro" id="IPR027256">
    <property type="entry name" value="P-typ_ATPase_IB"/>
</dbReference>
<dbReference type="InterPro" id="IPR023214">
    <property type="entry name" value="HAD_sf"/>
</dbReference>
<dbReference type="InterPro" id="IPR006121">
    <property type="entry name" value="HMA_dom"/>
</dbReference>
<dbReference type="Pfam" id="PF00122">
    <property type="entry name" value="E1-E2_ATPase"/>
    <property type="match status" value="1"/>
</dbReference>
<dbReference type="Pfam" id="PF00403">
    <property type="entry name" value="HMA"/>
    <property type="match status" value="1"/>
</dbReference>
<dbReference type="AlphaFoldDB" id="A0A2W5JZF1"/>
<evidence type="ECO:0000256" key="1">
    <source>
        <dbReference type="ARBA" id="ARBA00004651"/>
    </source>
</evidence>
<reference evidence="17 18" key="1">
    <citation type="submission" date="2017-08" db="EMBL/GenBank/DDBJ databases">
        <title>Infants hospitalized years apart are colonized by the same room-sourced microbial strains.</title>
        <authorList>
            <person name="Brooks B."/>
            <person name="Olm M.R."/>
            <person name="Firek B.A."/>
            <person name="Baker R."/>
            <person name="Thomas B.C."/>
            <person name="Morowitz M.J."/>
            <person name="Banfield J.F."/>
        </authorList>
    </citation>
    <scope>NUCLEOTIDE SEQUENCE [LARGE SCALE GENOMIC DNA]</scope>
    <source>
        <strain evidence="17">S2_005_003_R2_42</strain>
    </source>
</reference>
<keyword evidence="6 15" id="KW-0812">Transmembrane</keyword>
<dbReference type="Gene3D" id="2.70.150.10">
    <property type="entry name" value="Calcium-transporting ATPase, cytoplasmic transduction domain A"/>
    <property type="match status" value="1"/>
</dbReference>
<feature type="transmembrane region" description="Helical" evidence="15">
    <location>
        <begin position="174"/>
        <end position="194"/>
    </location>
</feature>
<comment type="similarity">
    <text evidence="2 15">Belongs to the cation transport ATPase (P-type) (TC 3.A.3) family. Type IB subfamily.</text>
</comment>
<name>A0A2W5JZF1_9GAMM</name>
<dbReference type="InterPro" id="IPR036412">
    <property type="entry name" value="HAD-like_sf"/>
</dbReference>
<evidence type="ECO:0000256" key="5">
    <source>
        <dbReference type="ARBA" id="ARBA00022553"/>
    </source>
</evidence>
<keyword evidence="9 15" id="KW-0067">ATP-binding</keyword>
<dbReference type="PRINTS" id="PR00119">
    <property type="entry name" value="CATATPASE"/>
</dbReference>
<evidence type="ECO:0000256" key="2">
    <source>
        <dbReference type="ARBA" id="ARBA00006024"/>
    </source>
</evidence>
<keyword evidence="10" id="KW-0460">Magnesium</keyword>
<dbReference type="Proteomes" id="UP000249046">
    <property type="component" value="Unassembled WGS sequence"/>
</dbReference>
<dbReference type="SUPFAM" id="SSF56784">
    <property type="entry name" value="HAD-like"/>
    <property type="match status" value="1"/>
</dbReference>
<accession>A0A2W5JZF1</accession>
<dbReference type="NCBIfam" id="TIGR01512">
    <property type="entry name" value="ATPase-IB2_Cd"/>
    <property type="match status" value="1"/>
</dbReference>
<keyword evidence="4 15" id="KW-1003">Cell membrane</keyword>
<dbReference type="NCBIfam" id="TIGR01494">
    <property type="entry name" value="ATPase_P-type"/>
    <property type="match status" value="1"/>
</dbReference>
<dbReference type="PRINTS" id="PR00943">
    <property type="entry name" value="CUATPASE"/>
</dbReference>
<comment type="subcellular location">
    <subcellularLocation>
        <location evidence="1">Cell membrane</location>
        <topology evidence="1">Multi-pass membrane protein</topology>
    </subcellularLocation>
</comment>
<evidence type="ECO:0000256" key="11">
    <source>
        <dbReference type="ARBA" id="ARBA00022967"/>
    </source>
</evidence>
<dbReference type="NCBIfam" id="TIGR01525">
    <property type="entry name" value="ATPase-IB_hvy"/>
    <property type="match status" value="1"/>
</dbReference>
<dbReference type="Gene3D" id="3.40.50.1000">
    <property type="entry name" value="HAD superfamily/HAD-like"/>
    <property type="match status" value="1"/>
</dbReference>
<dbReference type="InterPro" id="IPR023299">
    <property type="entry name" value="ATPase_P-typ_cyto_dom_N"/>
</dbReference>
<feature type="transmembrane region" description="Helical" evidence="15">
    <location>
        <begin position="742"/>
        <end position="758"/>
    </location>
</feature>
<dbReference type="InterPro" id="IPR001757">
    <property type="entry name" value="P_typ_ATPase"/>
</dbReference>
<comment type="caution">
    <text evidence="17">The sequence shown here is derived from an EMBL/GenBank/DDBJ whole genome shotgun (WGS) entry which is preliminary data.</text>
</comment>
<dbReference type="GO" id="GO:0016887">
    <property type="term" value="F:ATP hydrolysis activity"/>
    <property type="evidence" value="ECO:0007669"/>
    <property type="project" value="InterPro"/>
</dbReference>
<dbReference type="EMBL" id="QFPO01000021">
    <property type="protein sequence ID" value="PZQ10216.1"/>
    <property type="molecule type" value="Genomic_DNA"/>
</dbReference>
<dbReference type="GO" id="GO:0055070">
    <property type="term" value="P:copper ion homeostasis"/>
    <property type="evidence" value="ECO:0007669"/>
    <property type="project" value="TreeGrafter"/>
</dbReference>
<keyword evidence="12 15" id="KW-1133">Transmembrane helix</keyword>
<dbReference type="Gene3D" id="3.40.1110.10">
    <property type="entry name" value="Calcium-transporting ATPase, cytoplasmic domain N"/>
    <property type="match status" value="1"/>
</dbReference>
<dbReference type="InterPro" id="IPR021993">
    <property type="entry name" value="ATPase-cat-bd"/>
</dbReference>
<organism evidence="17 18">
    <name type="scientific">Rhodanobacter denitrificans</name>
    <dbReference type="NCBI Taxonomy" id="666685"/>
    <lineage>
        <taxon>Bacteria</taxon>
        <taxon>Pseudomonadati</taxon>
        <taxon>Pseudomonadota</taxon>
        <taxon>Gammaproteobacteria</taxon>
        <taxon>Lysobacterales</taxon>
        <taxon>Rhodanobacteraceae</taxon>
        <taxon>Rhodanobacter</taxon>
    </lineage>
</organism>
<gene>
    <name evidence="17" type="primary">cadA</name>
    <name evidence="17" type="ORF">DI564_16265</name>
</gene>
<dbReference type="SUPFAM" id="SSF81653">
    <property type="entry name" value="Calcium ATPase, transduction domain A"/>
    <property type="match status" value="1"/>
</dbReference>
<dbReference type="PROSITE" id="PS50846">
    <property type="entry name" value="HMA_2"/>
    <property type="match status" value="1"/>
</dbReference>
<dbReference type="GO" id="GO:0005507">
    <property type="term" value="F:copper ion binding"/>
    <property type="evidence" value="ECO:0007669"/>
    <property type="project" value="TreeGrafter"/>
</dbReference>
<feature type="transmembrane region" description="Helical" evidence="15">
    <location>
        <begin position="447"/>
        <end position="470"/>
    </location>
</feature>
<evidence type="ECO:0000256" key="8">
    <source>
        <dbReference type="ARBA" id="ARBA00022741"/>
    </source>
</evidence>
<dbReference type="Pfam" id="PF00702">
    <property type="entry name" value="Hydrolase"/>
    <property type="match status" value="1"/>
</dbReference>
<dbReference type="SUPFAM" id="SSF55008">
    <property type="entry name" value="HMA, heavy metal-associated domain"/>
    <property type="match status" value="1"/>
</dbReference>
<feature type="transmembrane region" description="Helical" evidence="15">
    <location>
        <begin position="206"/>
        <end position="227"/>
    </location>
</feature>
<evidence type="ECO:0000256" key="9">
    <source>
        <dbReference type="ARBA" id="ARBA00022840"/>
    </source>
</evidence>
<feature type="transmembrane region" description="Helical" evidence="15">
    <location>
        <begin position="423"/>
        <end position="441"/>
    </location>
</feature>
<evidence type="ECO:0000313" key="18">
    <source>
        <dbReference type="Proteomes" id="UP000249046"/>
    </source>
</evidence>
<evidence type="ECO:0000259" key="16">
    <source>
        <dbReference type="PROSITE" id="PS50846"/>
    </source>
</evidence>
<evidence type="ECO:0000256" key="10">
    <source>
        <dbReference type="ARBA" id="ARBA00022842"/>
    </source>
</evidence>
<keyword evidence="7 15" id="KW-0479">Metal-binding</keyword>
<dbReference type="GO" id="GO:0005524">
    <property type="term" value="F:ATP binding"/>
    <property type="evidence" value="ECO:0007669"/>
    <property type="project" value="UniProtKB-UniRule"/>
</dbReference>
<keyword evidence="14 15" id="KW-0472">Membrane</keyword>
<feature type="domain" description="HMA" evidence="16">
    <location>
        <begin position="86"/>
        <end position="152"/>
    </location>
</feature>
<keyword evidence="8 15" id="KW-0547">Nucleotide-binding</keyword>
<evidence type="ECO:0000256" key="14">
    <source>
        <dbReference type="ARBA" id="ARBA00023136"/>
    </source>
</evidence>
<dbReference type="InterPro" id="IPR023298">
    <property type="entry name" value="ATPase_P-typ_TM_dom_sf"/>
</dbReference>
<dbReference type="Pfam" id="PF12156">
    <property type="entry name" value="ATPase-cat_bd"/>
    <property type="match status" value="1"/>
</dbReference>
<evidence type="ECO:0000313" key="17">
    <source>
        <dbReference type="EMBL" id="PZQ10216.1"/>
    </source>
</evidence>
<dbReference type="Gene3D" id="3.30.70.100">
    <property type="match status" value="1"/>
</dbReference>
<keyword evidence="13" id="KW-0406">Ion transport</keyword>
<sequence length="807" mass="84892">MTRCFHCHEPVPADVRLSARVGGGERPVCCIGCRAAAEWIDGLGLADYYRLRSEPAAPVEAAEAYEAWDRPELARLHVRRLARDRAEVVVLVEGLRCAACAWLIERALGAEPGVHEVGVNAAARRVVLAYDPERVPLSSLLSALARLGYTPHPLTADAIDSLRQRETRDALKRLVVAGLGAMQAMMYAVALYAGVFDGIDPAVRDFFRWLGFLVATPVVLYSARPFFAGALREWRSRRLSMDTPVALAIGAIYLASLVETLRGGHEIYFDSVSMFVFFLLAGRMVEMRARHRAGDVVDALARLQPPLAERRGGEGFETVGVHELVPGDVVRVGAGAAIPADGVLAGPACRVDESLVSGESAARVRRPGEAVIAGSLVLDGPVEIRVERVGADTVLAGVVRLVTRAAGERPQLARLADARASRFVVRVLLLTAATATVWSLVDPARAFAAALAVLVVSCPCAFALAVPAALTRAVAVLASRGVLVVDADALEALATADRFVFDKTGTLAEPQLDLAATEVRRGSRDAAIAIAAALEQGSDHPLARAVRRAAADRVPPPVDELRHVGGAGVEGLVDGRRYRLGRAAFSLGDATAGDDALVLSDADGVVARFALTEQPRSGAARLVHGLQHEGVGCEIVSGDAPARVDAMAARLGVARWQAAAQPADKLARLSALRAQGHRVAMVGDGVNDAPVLAGADVAVAIGEGAALAQAASGVLLPAERLDALLDARAIARQMLRTLRQNLNWALGYNLSVVPLAAFGLVPPWLAAIGMSASSVVVILNSLRIGRAAPQADAARPAVTVQARERIA</sequence>